<organism evidence="1 2">
    <name type="scientific">Mycobacterium phage Cooper</name>
    <dbReference type="NCBI Taxonomy" id="373406"/>
    <lineage>
        <taxon>Viruses</taxon>
        <taxon>Duplodnaviria</taxon>
        <taxon>Heunggongvirae</taxon>
        <taxon>Uroviricota</taxon>
        <taxon>Caudoviricetes</taxon>
        <taxon>Bclasvirinae</taxon>
        <taxon>Coopervirus</taxon>
        <taxon>Coopervirus cooper</taxon>
    </lineage>
</organism>
<dbReference type="KEGG" id="vg:4157023"/>
<protein>
    <submittedName>
        <fullName evidence="1">Uncharacterized protein</fullName>
    </submittedName>
</protein>
<proteinExistence type="predicted"/>
<dbReference type="Proteomes" id="UP000000904">
    <property type="component" value="Segment"/>
</dbReference>
<dbReference type="EMBL" id="DQ398044">
    <property type="protein sequence ID" value="ABD58172.1"/>
    <property type="molecule type" value="Genomic_DNA"/>
</dbReference>
<sequence length="205" mass="21916">MTIELETSVTAAQVRTTILVLETGGVDITGNVSQAMLKRLRNAADALEAQAPDLHADPANGLPHPLDIATEYLTDRGACPECSHPVHTTDGPDRGWIHTETGQYTCPPGSAGRMAGPGVTDDMLATKYDEGHADGCAQQEEIDNETMTPDDEVETKVNDAIEQGRKDLFAEMDESISDAVQALADDCTADELREALATAWNRVAP</sequence>
<gene>
    <name evidence="1" type="primary">55</name>
    <name evidence="1" type="ORF">PBI_COOPER_55</name>
</gene>
<keyword evidence="2" id="KW-1185">Reference proteome</keyword>
<dbReference type="RefSeq" id="YP_654952.1">
    <property type="nucleotide sequence ID" value="NC_008195.1"/>
</dbReference>
<dbReference type="OrthoDB" id="10079at10239"/>
<evidence type="ECO:0000313" key="2">
    <source>
        <dbReference type="Proteomes" id="UP000000904"/>
    </source>
</evidence>
<reference evidence="1 2" key="1">
    <citation type="journal article" date="2006" name="PLoS Genet.">
        <title>Exploring the mycobacteriophage metaproteome: phage genomics as an educational platform.</title>
        <authorList>
            <person name="Hatfull G.F."/>
            <person name="Pedulla M.L."/>
            <person name="Jacobs-Sera D."/>
            <person name="Cichon P.M."/>
            <person name="Foley A."/>
            <person name="Ford M.E."/>
            <person name="Gonda R.M."/>
            <person name="Houtz J.M."/>
            <person name="Hryckowian A.J."/>
            <person name="Kelchner V.A."/>
            <person name="Namburi S."/>
            <person name="Pajcini K.V."/>
            <person name="Popovich M.G."/>
            <person name="Schleicher D.T."/>
            <person name="Simanek B.Z."/>
            <person name="Smith A.L."/>
            <person name="Zdanowicz G.M."/>
            <person name="Kumar V."/>
            <person name="Peebles C.L."/>
            <person name="Jacobs W.R.Jr."/>
            <person name="Lawrence J.G."/>
            <person name="Hendrix R.W."/>
        </authorList>
    </citation>
    <scope>NUCLEOTIDE SEQUENCE [LARGE SCALE GENOMIC DNA]</scope>
</reference>
<name>Q1A061_9CAUD</name>
<accession>Q1A061</accession>
<evidence type="ECO:0000313" key="1">
    <source>
        <dbReference type="EMBL" id="ABD58172.1"/>
    </source>
</evidence>